<comment type="caution">
    <text evidence="2">The sequence shown here is derived from an EMBL/GenBank/DDBJ whole genome shotgun (WGS) entry which is preliminary data.</text>
</comment>
<dbReference type="GO" id="GO:0005199">
    <property type="term" value="F:structural constituent of cell wall"/>
    <property type="evidence" value="ECO:0007669"/>
    <property type="project" value="InterPro"/>
</dbReference>
<dbReference type="AlphaFoldDB" id="A0AAD4GR41"/>
<evidence type="ECO:0008006" key="4">
    <source>
        <dbReference type="Google" id="ProtNLM"/>
    </source>
</evidence>
<organism evidence="2 3">
    <name type="scientific">Aspergillus nanangensis</name>
    <dbReference type="NCBI Taxonomy" id="2582783"/>
    <lineage>
        <taxon>Eukaryota</taxon>
        <taxon>Fungi</taxon>
        <taxon>Dikarya</taxon>
        <taxon>Ascomycota</taxon>
        <taxon>Pezizomycotina</taxon>
        <taxon>Eurotiomycetes</taxon>
        <taxon>Eurotiomycetidae</taxon>
        <taxon>Eurotiales</taxon>
        <taxon>Aspergillaceae</taxon>
        <taxon>Aspergillus</taxon>
        <taxon>Aspergillus subgen. Circumdati</taxon>
    </lineage>
</organism>
<feature type="signal peptide" evidence="1">
    <location>
        <begin position="1"/>
        <end position="21"/>
    </location>
</feature>
<keyword evidence="3" id="KW-1185">Reference proteome</keyword>
<protein>
    <recommendedName>
        <fullName evidence="4">GPI anchored protein</fullName>
    </recommendedName>
</protein>
<accession>A0AAD4GR41</accession>
<reference evidence="2" key="2">
    <citation type="submission" date="2020-02" db="EMBL/GenBank/DDBJ databases">
        <authorList>
            <person name="Gilchrist C.L.M."/>
            <person name="Chooi Y.-H."/>
        </authorList>
    </citation>
    <scope>NUCLEOTIDE SEQUENCE</scope>
    <source>
        <strain evidence="2">MST-FP2251</strain>
    </source>
</reference>
<evidence type="ECO:0000313" key="3">
    <source>
        <dbReference type="Proteomes" id="UP001194746"/>
    </source>
</evidence>
<dbReference type="InterPro" id="IPR038843">
    <property type="entry name" value="Sed1/Spi1"/>
</dbReference>
<keyword evidence="1" id="KW-0732">Signal</keyword>
<dbReference type="PANTHER" id="PTHR35523">
    <property type="entry name" value="CELL WALL PROTEIN SED1"/>
    <property type="match status" value="1"/>
</dbReference>
<dbReference type="GO" id="GO:0031505">
    <property type="term" value="P:fungal-type cell wall organization"/>
    <property type="evidence" value="ECO:0007669"/>
    <property type="project" value="InterPro"/>
</dbReference>
<dbReference type="EMBL" id="VCAU01000082">
    <property type="protein sequence ID" value="KAF9886150.1"/>
    <property type="molecule type" value="Genomic_DNA"/>
</dbReference>
<feature type="chain" id="PRO_5042294335" description="GPI anchored protein" evidence="1">
    <location>
        <begin position="22"/>
        <end position="155"/>
    </location>
</feature>
<dbReference type="GO" id="GO:0009277">
    <property type="term" value="C:fungal-type cell wall"/>
    <property type="evidence" value="ECO:0007669"/>
    <property type="project" value="TreeGrafter"/>
</dbReference>
<sequence length="155" mass="15320">MRLSLFASIATFAVGTIAAMANDEVETVVVTDYTTYCPKSTSIVHGSETYSVSAPGSVTMTGGPYTITRPLITSTVTKCNKCSSTPVVTPSSSSIVVVPTSKPVIPTGAPVPSGVSPSGSATTPAAPVFTGGASRAVAGAGAGLATVFGLAAYLL</sequence>
<proteinExistence type="predicted"/>
<name>A0AAD4GR41_ASPNN</name>
<gene>
    <name evidence="2" type="ORF">FE257_011975</name>
</gene>
<evidence type="ECO:0000313" key="2">
    <source>
        <dbReference type="EMBL" id="KAF9886150.1"/>
    </source>
</evidence>
<dbReference type="Proteomes" id="UP001194746">
    <property type="component" value="Unassembled WGS sequence"/>
</dbReference>
<reference evidence="2" key="1">
    <citation type="journal article" date="2019" name="Beilstein J. Org. Chem.">
        <title>Nanangenines: drimane sesquiterpenoids as the dominant metabolite cohort of a novel Australian fungus, Aspergillus nanangensis.</title>
        <authorList>
            <person name="Lacey H.J."/>
            <person name="Gilchrist C.L.M."/>
            <person name="Crombie A."/>
            <person name="Kalaitzis J.A."/>
            <person name="Vuong D."/>
            <person name="Rutledge P.J."/>
            <person name="Turner P."/>
            <person name="Pitt J.I."/>
            <person name="Lacey E."/>
            <person name="Chooi Y.H."/>
            <person name="Piggott A.M."/>
        </authorList>
    </citation>
    <scope>NUCLEOTIDE SEQUENCE</scope>
    <source>
        <strain evidence="2">MST-FP2251</strain>
    </source>
</reference>
<dbReference type="PANTHER" id="PTHR35523:SF1">
    <property type="entry name" value="CELL WALL PROTEIN SED1"/>
    <property type="match status" value="1"/>
</dbReference>
<evidence type="ECO:0000256" key="1">
    <source>
        <dbReference type="SAM" id="SignalP"/>
    </source>
</evidence>